<accession>A0AA42J2B7</accession>
<keyword evidence="1" id="KW-0472">Membrane</keyword>
<feature type="transmembrane region" description="Helical" evidence="1">
    <location>
        <begin position="12"/>
        <end position="29"/>
    </location>
</feature>
<dbReference type="RefSeq" id="WP_271013291.1">
    <property type="nucleotide sequence ID" value="NZ_JAQIFT010000062.1"/>
</dbReference>
<dbReference type="InterPro" id="IPR025016">
    <property type="entry name" value="DUF3955"/>
</dbReference>
<organism evidence="3 4">
    <name type="scientific">Holtiella tumoricola</name>
    <dbReference type="NCBI Taxonomy" id="3018743"/>
    <lineage>
        <taxon>Bacteria</taxon>
        <taxon>Bacillati</taxon>
        <taxon>Bacillota</taxon>
        <taxon>Clostridia</taxon>
        <taxon>Lachnospirales</taxon>
        <taxon>Cellulosilyticaceae</taxon>
        <taxon>Holtiella</taxon>
    </lineage>
</organism>
<feature type="transmembrane region" description="Helical" evidence="1">
    <location>
        <begin position="41"/>
        <end position="67"/>
    </location>
</feature>
<dbReference type="AlphaFoldDB" id="A0AA42J2B7"/>
<gene>
    <name evidence="3" type="ORF">PBV87_18490</name>
</gene>
<sequence length="74" mass="8633">MKHYLKQYQPTFILGIIDIICIITFNMNSRVLENGMLEEPFFLVPIIWLLTVLVLVTAAVTTVRLVIKKIKYNH</sequence>
<dbReference type="EMBL" id="JAQIFT010000062">
    <property type="protein sequence ID" value="MDA3733472.1"/>
    <property type="molecule type" value="Genomic_DNA"/>
</dbReference>
<dbReference type="Proteomes" id="UP001169242">
    <property type="component" value="Unassembled WGS sequence"/>
</dbReference>
<evidence type="ECO:0000256" key="1">
    <source>
        <dbReference type="SAM" id="Phobius"/>
    </source>
</evidence>
<keyword evidence="1" id="KW-1133">Transmembrane helix</keyword>
<evidence type="ECO:0000313" key="3">
    <source>
        <dbReference type="EMBL" id="MDA3733472.1"/>
    </source>
</evidence>
<dbReference type="Pfam" id="PF13127">
    <property type="entry name" value="DUF3955"/>
    <property type="match status" value="1"/>
</dbReference>
<evidence type="ECO:0000313" key="4">
    <source>
        <dbReference type="Proteomes" id="UP001169242"/>
    </source>
</evidence>
<feature type="domain" description="DUF3955" evidence="2">
    <location>
        <begin position="12"/>
        <end position="63"/>
    </location>
</feature>
<name>A0AA42J2B7_9FIRM</name>
<comment type="caution">
    <text evidence="3">The sequence shown here is derived from an EMBL/GenBank/DDBJ whole genome shotgun (WGS) entry which is preliminary data.</text>
</comment>
<keyword evidence="1" id="KW-0812">Transmembrane</keyword>
<reference evidence="3" key="1">
    <citation type="journal article" date="2023" name="Int. J. Syst. Evol. Microbiol.">
        <title>&lt;i&gt;Holtiella tumoricola&lt;/i&gt; gen. nov. sp. nov., isolated from a human clinical sample.</title>
        <authorList>
            <person name="Allen-Vercoe E."/>
            <person name="Daigneault M.C."/>
            <person name="Vancuren S.J."/>
            <person name="Cochrane K."/>
            <person name="O'Neal L.L."/>
            <person name="Sankaranarayanan K."/>
            <person name="Lawson P.A."/>
        </authorList>
    </citation>
    <scope>NUCLEOTIDE SEQUENCE</scope>
    <source>
        <strain evidence="3">CC70A</strain>
    </source>
</reference>
<evidence type="ECO:0000259" key="2">
    <source>
        <dbReference type="Pfam" id="PF13127"/>
    </source>
</evidence>
<keyword evidence="4" id="KW-1185">Reference proteome</keyword>
<protein>
    <submittedName>
        <fullName evidence="3">DUF3955 domain-containing protein</fullName>
    </submittedName>
</protein>
<proteinExistence type="predicted"/>